<comment type="caution">
    <text evidence="2">The sequence shown here is derived from an EMBL/GenBank/DDBJ whole genome shotgun (WGS) entry which is preliminary data.</text>
</comment>
<evidence type="ECO:0000313" key="2">
    <source>
        <dbReference type="EMBL" id="CAF3832448.1"/>
    </source>
</evidence>
<protein>
    <submittedName>
        <fullName evidence="2">Uncharacterized protein</fullName>
    </submittedName>
</protein>
<feature type="region of interest" description="Disordered" evidence="1">
    <location>
        <begin position="32"/>
        <end position="52"/>
    </location>
</feature>
<feature type="compositionally biased region" description="Acidic residues" evidence="1">
    <location>
        <begin position="36"/>
        <end position="47"/>
    </location>
</feature>
<proteinExistence type="predicted"/>
<evidence type="ECO:0000256" key="1">
    <source>
        <dbReference type="SAM" id="MobiDB-lite"/>
    </source>
</evidence>
<evidence type="ECO:0000313" key="3">
    <source>
        <dbReference type="Proteomes" id="UP000676336"/>
    </source>
</evidence>
<reference evidence="2" key="1">
    <citation type="submission" date="2021-02" db="EMBL/GenBank/DDBJ databases">
        <authorList>
            <person name="Nowell W R."/>
        </authorList>
    </citation>
    <scope>NUCLEOTIDE SEQUENCE</scope>
</reference>
<dbReference type="EMBL" id="CAJOBI010000578">
    <property type="protein sequence ID" value="CAF3832448.1"/>
    <property type="molecule type" value="Genomic_DNA"/>
</dbReference>
<organism evidence="2 3">
    <name type="scientific">Rotaria magnacalcarata</name>
    <dbReference type="NCBI Taxonomy" id="392030"/>
    <lineage>
        <taxon>Eukaryota</taxon>
        <taxon>Metazoa</taxon>
        <taxon>Spiralia</taxon>
        <taxon>Gnathifera</taxon>
        <taxon>Rotifera</taxon>
        <taxon>Eurotatoria</taxon>
        <taxon>Bdelloidea</taxon>
        <taxon>Philodinida</taxon>
        <taxon>Philodinidae</taxon>
        <taxon>Rotaria</taxon>
    </lineage>
</organism>
<dbReference type="Proteomes" id="UP000676336">
    <property type="component" value="Unassembled WGS sequence"/>
</dbReference>
<dbReference type="AlphaFoldDB" id="A0A8S2K1A8"/>
<gene>
    <name evidence="2" type="ORF">SMN809_LOCUS2946</name>
</gene>
<sequence length="260" mass="28690">MIKHYSKDKAKNIHASTHALAAALPYFGITTNRENGDDDDDDDDDDEKLGRTDNNARLSRQIKESGIAKFVVLPELIKSLLSLAHGNADVECGFSENAALITDDRSSLSDISINGLRATKDAVKFYGQGKVHKVPICKGLLDNVEEAHSRYQVDQEITQRILEKKEAIVAAAKLTKHKELVLVGKEQNLIGRRKILQEDLENVSKMLNEGNSRLEATVATKNFAGVEMAQLLIGGAKKKLDVLKTQLGDNSDQMNQLKKN</sequence>
<accession>A0A8S2K1A8</accession>
<name>A0A8S2K1A8_9BILA</name>